<keyword evidence="1" id="KW-0862">Zinc</keyword>
<feature type="domain" description="DUF2172" evidence="2">
    <location>
        <begin position="59"/>
        <end position="153"/>
    </location>
</feature>
<dbReference type="RefSeq" id="WP_059426497.1">
    <property type="nucleotide sequence ID" value="NZ_FAVE01000002.1"/>
</dbReference>
<organism evidence="5 6">
    <name type="scientific">Campylobacter hyointestinalis</name>
    <dbReference type="NCBI Taxonomy" id="198"/>
    <lineage>
        <taxon>Bacteria</taxon>
        <taxon>Pseudomonadati</taxon>
        <taxon>Campylobacterota</taxon>
        <taxon>Epsilonproteobacteria</taxon>
        <taxon>Campylobacterales</taxon>
        <taxon>Campylobacteraceae</taxon>
        <taxon>Campylobacter</taxon>
    </lineage>
</organism>
<name>A0A562XG03_CAMHY</name>
<evidence type="ECO:0000256" key="1">
    <source>
        <dbReference type="PIRSR" id="PIRSR015244-50"/>
    </source>
</evidence>
<dbReference type="Pfam" id="PF16221">
    <property type="entry name" value="HTH_47"/>
    <property type="match status" value="1"/>
</dbReference>
<keyword evidence="1" id="KW-0479">Metal-binding</keyword>
<feature type="domain" description="UCP01524 winged helix-turn-helix" evidence="3">
    <location>
        <begin position="354"/>
        <end position="431"/>
    </location>
</feature>
<dbReference type="PIRSF" id="PIRSF015244">
    <property type="entry name" value="UCP015244"/>
    <property type="match status" value="1"/>
</dbReference>
<feature type="binding site" evidence="1">
    <location>
        <position position="321"/>
    </location>
    <ligand>
        <name>Zn(2+)</name>
        <dbReference type="ChEBI" id="CHEBI:29105"/>
    </ligand>
</feature>
<dbReference type="Pfam" id="PF09940">
    <property type="entry name" value="DUF2172"/>
    <property type="match status" value="1"/>
</dbReference>
<evidence type="ECO:0000259" key="4">
    <source>
        <dbReference type="Pfam" id="PF16254"/>
    </source>
</evidence>
<dbReference type="Gene3D" id="3.40.630.10">
    <property type="entry name" value="Zn peptidases"/>
    <property type="match status" value="1"/>
</dbReference>
<dbReference type="Proteomes" id="UP000321812">
    <property type="component" value="Unassembled WGS sequence"/>
</dbReference>
<accession>A0A562XG03</accession>
<dbReference type="Gene3D" id="3.50.30.90">
    <property type="match status" value="1"/>
</dbReference>
<dbReference type="InterPro" id="IPR032589">
    <property type="entry name" value="DUF4910"/>
</dbReference>
<dbReference type="Gene3D" id="1.10.10.10">
    <property type="entry name" value="Winged helix-like DNA-binding domain superfamily/Winged helix DNA-binding domain"/>
    <property type="match status" value="1"/>
</dbReference>
<evidence type="ECO:0000259" key="2">
    <source>
        <dbReference type="Pfam" id="PF09940"/>
    </source>
</evidence>
<dbReference type="InterPro" id="IPR032622">
    <property type="entry name" value="UCP01524_HTH"/>
</dbReference>
<dbReference type="InterPro" id="IPR032610">
    <property type="entry name" value="DUF2172"/>
</dbReference>
<feature type="domain" description="DUF4910" evidence="4">
    <location>
        <begin position="11"/>
        <end position="352"/>
    </location>
</feature>
<dbReference type="AlphaFoldDB" id="A0A562XG03"/>
<feature type="binding site" evidence="1">
    <location>
        <position position="182"/>
    </location>
    <ligand>
        <name>Zn(2+)</name>
        <dbReference type="ChEBI" id="CHEBI:29105"/>
    </ligand>
</feature>
<evidence type="ECO:0000313" key="5">
    <source>
        <dbReference type="EMBL" id="TWO20616.1"/>
    </source>
</evidence>
<evidence type="ECO:0000259" key="3">
    <source>
        <dbReference type="Pfam" id="PF16221"/>
    </source>
</evidence>
<comment type="caution">
    <text evidence="5">The sequence shown here is derived from an EMBL/GenBank/DDBJ whole genome shotgun (WGS) entry which is preliminary data.</text>
</comment>
<proteinExistence type="predicted"/>
<evidence type="ECO:0000313" key="6">
    <source>
        <dbReference type="Proteomes" id="UP000321812"/>
    </source>
</evidence>
<comment type="cofactor">
    <cofactor evidence="1">
        <name>Zn(2+)</name>
        <dbReference type="ChEBI" id="CHEBI:29105"/>
    </cofactor>
    <text evidence="1">Binds 1 zinc ion per subunit.</text>
</comment>
<sequence>MIDYTQKLDSYLKKLFPLNRSITGDANRQTLKILQDIVPLNILEYKSGERAYDWVIPDEWNVREAWIKNSKGEKVIDFKKSNLHLVGYSIPLHKKNMKLNEFKSNLHFLQNLPNAIPYRTSYYNKNWGFCLSYNDFTKYFNDNEEYEIFINTEFKKGSLSVGELLIPGKTKQEYLISCYICHPSMANDSLSGVLVSAFLAKELLKNQSKLEHSYRFIFVPETIGAITYCAKNEASMKRIKNALVITTCGGGYGDWGYKQSWQKENCINDMVEDVFKENNINFITYPFDIHGSDERQYSSQGFRINCVSITKDKYYEYKEYHTSLDNLDFVKAKNLNTALNLYLQLINKMDKNLVYKNLYPNCEVMLSKYNLYPKTGGAQLPGMNVSALDIILYSLFYMDGNTSLYEISKKLGIGIEILFANIKDLIYKQIIKVVDGKI</sequence>
<protein>
    <submittedName>
        <fullName evidence="5">DUF4910 domain-containing protein</fullName>
    </submittedName>
</protein>
<dbReference type="SUPFAM" id="SSF53187">
    <property type="entry name" value="Zn-dependent exopeptidases"/>
    <property type="match status" value="1"/>
</dbReference>
<reference evidence="5 6" key="1">
    <citation type="submission" date="2019-07" db="EMBL/GenBank/DDBJ databases">
        <title>Rapid identification of Enteric Bacteria from Whole Genome Sequences (WGS) using Average Nucleotide Identity (ANI).</title>
        <authorList>
            <person name="Lane C."/>
        </authorList>
    </citation>
    <scope>NUCLEOTIDE SEQUENCE [LARGE SCALE GENOMIC DNA]</scope>
    <source>
        <strain evidence="5 6">D2411</strain>
    </source>
</reference>
<dbReference type="InterPro" id="IPR036388">
    <property type="entry name" value="WH-like_DNA-bd_sf"/>
</dbReference>
<dbReference type="Pfam" id="PF16254">
    <property type="entry name" value="DUF4910"/>
    <property type="match status" value="1"/>
</dbReference>
<gene>
    <name evidence="5" type="ORF">YZ82_04670</name>
</gene>
<dbReference type="GO" id="GO:0046872">
    <property type="term" value="F:metal ion binding"/>
    <property type="evidence" value="ECO:0007669"/>
    <property type="project" value="UniProtKB-KW"/>
</dbReference>
<dbReference type="EMBL" id="VOAP01000013">
    <property type="protein sequence ID" value="TWO20616.1"/>
    <property type="molecule type" value="Genomic_DNA"/>
</dbReference>
<dbReference type="InterPro" id="IPR012353">
    <property type="entry name" value="UCP015244"/>
</dbReference>
<feature type="binding site" evidence="1">
    <location>
        <position position="188"/>
    </location>
    <ligand>
        <name>Zn(2+)</name>
        <dbReference type="ChEBI" id="CHEBI:29105"/>
    </ligand>
</feature>